<accession>A0A2B4SIN1</accession>
<sequence length="1445" mass="157817">MIQCVTATDDVPYGSTRGCSSACQRECIEVINKYRLNHNALGVKFSQLLANKAQKWADGGNFGYDMKSRGKYGQLIEWDVKDELQNFTNVIKHWHDKERDFDFASGRSKTGKTLHDFTQIVWKKARKAGCGQSEIFGSKYYVVWMDSDGVLSPNMEANEASVGSPQQNDLHWFERGKQSAERKPTYVVPLRPQDADSTTRGLVEPELPINTARGGGEQGKPRAGHPDLNEVREEHKVLNNNALLKQYLFNDTLNNVVLNENKETASYHVVSGAEDSANWQKGAESLIQLGNDRVKTNQTSPNHGLTSPDRGMTSSTNSMMSPVGDGEEDDSKQAARFQSLVIQDDDMLTKDEGDANGTVSTEASDSDDIAEGDDYQQAAIQSMMKQEDDMIQNEEPADDDELSGGSPPPSKATSEASNNAAPGNSNHKSSSKPIAKSNEAFVINITEVHRGEEGKSFYTSGVALNNNPNETNSSTASNDIPVFELSEGKANSSLHDAEINNQSTTSIQPGTTPDSLSKESHGTEENEDRTKGGMQISEDSLLKNDKAMNKMVANTPQSAILCSDSLSNQEKITQQPKSKESAPTDLVTSSSNSSNDMEQVASVAPSPKVSSSQGKIVPGEIQSEKIPFSSKMQPQLTLTEMITPGAKMNPNRNSPSISQVQNTPGPLQQTGTALGSHHPTSSALGSQKTEQSVLISGIEPHNGQSTESNAVIQLPIANGLDASSHDSDLHLVTSPALITLPNSSSRPIKLVFHFPDMKSKGESSNTPLSGSQGGDDNQSTSMLNAAADMMKNDGLPSVIKESENHKKAQSVAQDEPCQDMPKYQFSCPRWQARGYCEKKENEMKTVCRRTCGFCVADPVKARHQSMAFQHSPLKTNTGITNTGNVKAPKLSKPPASIPTEKTNENNIFNDQPHLKPQFDDQTINITPLKAKVSLTSLPEKTDDSNILNDQPHLPPQFDAQTINITPLKAKVSLASLSEKTNGNNVLNDRPHLTPHFDMQTINITPMKARISLTSLPAKFDKNNKLNDQPKLKQQFDMQNVEVTPLRPKISLIKVFEPFVGVLTKSNTTNTTETPKTSSHSPQDKHLSKETESLPFKNQDDQISSVGSNNTQNSTLKLVGQPLIQRNRTSLLDQSGLKITSSLPRGQGVPSNLNKFIKRPIKIGLSYLNGTEIQSSLYPAGGRVISQNYRSKGEDNLIMEGIQALQHKLQAPVQISAVAKSNSACGQRLCKEKVKTQQAKTRETIGDQALADVTTAHKTEENPVSTTGCNSSCQQECLAAHNRYRLNHGASPLILDQTLANQAQQWADKKVFKHSPWAGGQGGETIALGSLYPSFTAAVKAWHDEEKDYDWSTGKAIGDMKVNHFTQVVWKGAHLLGCGKTIVNGEPYYIAQMDIPGVIAGVPGYDKSNVGEPKEPDLKWFMDSSPYWKEMQTKDAIPKNIEHRIL</sequence>
<dbReference type="InterPro" id="IPR014044">
    <property type="entry name" value="CAP_dom"/>
</dbReference>
<dbReference type="SUPFAM" id="SSF55797">
    <property type="entry name" value="PR-1-like"/>
    <property type="match status" value="2"/>
</dbReference>
<feature type="compositionally biased region" description="Polar residues" evidence="3">
    <location>
        <begin position="296"/>
        <end position="305"/>
    </location>
</feature>
<dbReference type="SMART" id="SM00254">
    <property type="entry name" value="ShKT"/>
    <property type="match status" value="1"/>
</dbReference>
<dbReference type="InterPro" id="IPR001283">
    <property type="entry name" value="CRISP-related"/>
</dbReference>
<evidence type="ECO:0000313" key="6">
    <source>
        <dbReference type="Proteomes" id="UP000225706"/>
    </source>
</evidence>
<dbReference type="SMART" id="SM00198">
    <property type="entry name" value="SCP"/>
    <property type="match status" value="2"/>
</dbReference>
<dbReference type="Pfam" id="PF01549">
    <property type="entry name" value="ShK"/>
    <property type="match status" value="1"/>
</dbReference>
<keyword evidence="1" id="KW-0800">Toxin</keyword>
<dbReference type="InterPro" id="IPR035940">
    <property type="entry name" value="CAP_sf"/>
</dbReference>
<comment type="caution">
    <text evidence="2">Lacks conserved residue(s) required for the propagation of feature annotation.</text>
</comment>
<feature type="compositionally biased region" description="Polar residues" evidence="3">
    <location>
        <begin position="873"/>
        <end position="884"/>
    </location>
</feature>
<dbReference type="GO" id="GO:0090729">
    <property type="term" value="F:toxin activity"/>
    <property type="evidence" value="ECO:0007669"/>
    <property type="project" value="UniProtKB-KW"/>
</dbReference>
<feature type="compositionally biased region" description="Polar residues" evidence="3">
    <location>
        <begin position="586"/>
        <end position="597"/>
    </location>
</feature>
<feature type="domain" description="ShKT" evidence="4">
    <location>
        <begin position="817"/>
        <end position="854"/>
    </location>
</feature>
<dbReference type="PANTHER" id="PTHR10334">
    <property type="entry name" value="CYSTEINE-RICH SECRETORY PROTEIN-RELATED"/>
    <property type="match status" value="1"/>
</dbReference>
<feature type="compositionally biased region" description="Low complexity" evidence="3">
    <location>
        <begin position="600"/>
        <end position="612"/>
    </location>
</feature>
<gene>
    <name evidence="5" type="ORF">AWC38_SpisGene5507</name>
</gene>
<feature type="region of interest" description="Disordered" evidence="3">
    <location>
        <begin position="1065"/>
        <end position="1113"/>
    </location>
</feature>
<keyword evidence="6" id="KW-1185">Reference proteome</keyword>
<dbReference type="Gene3D" id="3.40.33.10">
    <property type="entry name" value="CAP"/>
    <property type="match status" value="2"/>
</dbReference>
<feature type="region of interest" description="Disordered" evidence="3">
    <location>
        <begin position="499"/>
        <end position="536"/>
    </location>
</feature>
<feature type="compositionally biased region" description="Polar residues" evidence="3">
    <location>
        <begin position="650"/>
        <end position="692"/>
    </location>
</feature>
<feature type="compositionally biased region" description="Basic and acidic residues" evidence="3">
    <location>
        <begin position="1081"/>
        <end position="1091"/>
    </location>
</feature>
<dbReference type="OrthoDB" id="5969886at2759"/>
<name>A0A2B4SIN1_STYPI</name>
<feature type="region of interest" description="Disordered" evidence="3">
    <location>
        <begin position="757"/>
        <end position="780"/>
    </location>
</feature>
<feature type="compositionally biased region" description="Basic and acidic residues" evidence="3">
    <location>
        <begin position="516"/>
        <end position="531"/>
    </location>
</feature>
<proteinExistence type="predicted"/>
<dbReference type="PRINTS" id="PR00837">
    <property type="entry name" value="V5TPXLIKE"/>
</dbReference>
<feature type="region of interest" description="Disordered" evidence="3">
    <location>
        <begin position="395"/>
        <end position="437"/>
    </location>
</feature>
<organism evidence="5 6">
    <name type="scientific">Stylophora pistillata</name>
    <name type="common">Smooth cauliflower coral</name>
    <dbReference type="NCBI Taxonomy" id="50429"/>
    <lineage>
        <taxon>Eukaryota</taxon>
        <taxon>Metazoa</taxon>
        <taxon>Cnidaria</taxon>
        <taxon>Anthozoa</taxon>
        <taxon>Hexacorallia</taxon>
        <taxon>Scleractinia</taxon>
        <taxon>Astrocoeniina</taxon>
        <taxon>Pocilloporidae</taxon>
        <taxon>Stylophora</taxon>
    </lineage>
</organism>
<feature type="compositionally biased region" description="Polar residues" evidence="3">
    <location>
        <begin position="1100"/>
        <end position="1113"/>
    </location>
</feature>
<dbReference type="Pfam" id="PF00188">
    <property type="entry name" value="CAP"/>
    <property type="match status" value="2"/>
</dbReference>
<feature type="region of interest" description="Disordered" evidence="3">
    <location>
        <begin position="644"/>
        <end position="692"/>
    </location>
</feature>
<protein>
    <submittedName>
        <fullName evidence="5">Pathogenesis-related leaf protein 4</fullName>
    </submittedName>
</protein>
<dbReference type="Proteomes" id="UP000225706">
    <property type="component" value="Unassembled WGS sequence"/>
</dbReference>
<feature type="region of interest" description="Disordered" evidence="3">
    <location>
        <begin position="569"/>
        <end position="623"/>
    </location>
</feature>
<feature type="compositionally biased region" description="Polar residues" evidence="3">
    <location>
        <begin position="499"/>
        <end position="515"/>
    </location>
</feature>
<evidence type="ECO:0000259" key="4">
    <source>
        <dbReference type="PROSITE" id="PS51670"/>
    </source>
</evidence>
<evidence type="ECO:0000256" key="1">
    <source>
        <dbReference type="ARBA" id="ARBA00022656"/>
    </source>
</evidence>
<dbReference type="InterPro" id="IPR003582">
    <property type="entry name" value="ShKT_dom"/>
</dbReference>
<reference evidence="6" key="1">
    <citation type="journal article" date="2017" name="bioRxiv">
        <title>Comparative analysis of the genomes of Stylophora pistillata and Acropora digitifera provides evidence for extensive differences between species of corals.</title>
        <authorList>
            <person name="Voolstra C.R."/>
            <person name="Li Y."/>
            <person name="Liew Y.J."/>
            <person name="Baumgarten S."/>
            <person name="Zoccola D."/>
            <person name="Flot J.-F."/>
            <person name="Tambutte S."/>
            <person name="Allemand D."/>
            <person name="Aranda M."/>
        </authorList>
    </citation>
    <scope>NUCLEOTIDE SEQUENCE [LARGE SCALE GENOMIC DNA]</scope>
</reference>
<dbReference type="Gene3D" id="1.10.10.1940">
    <property type="match status" value="1"/>
</dbReference>
<feature type="compositionally biased region" description="Polar residues" evidence="3">
    <location>
        <begin position="762"/>
        <end position="780"/>
    </location>
</feature>
<evidence type="ECO:0000313" key="5">
    <source>
        <dbReference type="EMBL" id="PFX29741.1"/>
    </source>
</evidence>
<dbReference type="PROSITE" id="PS51670">
    <property type="entry name" value="SHKT"/>
    <property type="match status" value="1"/>
</dbReference>
<dbReference type="STRING" id="50429.A0A2B4SIN1"/>
<feature type="region of interest" description="Disordered" evidence="3">
    <location>
        <begin position="873"/>
        <end position="899"/>
    </location>
</feature>
<feature type="region of interest" description="Disordered" evidence="3">
    <location>
        <begin position="292"/>
        <end position="371"/>
    </location>
</feature>
<feature type="compositionally biased region" description="Low complexity" evidence="3">
    <location>
        <begin position="1065"/>
        <end position="1078"/>
    </location>
</feature>
<evidence type="ECO:0000256" key="3">
    <source>
        <dbReference type="SAM" id="MobiDB-lite"/>
    </source>
</evidence>
<comment type="caution">
    <text evidence="5">The sequence shown here is derived from an EMBL/GenBank/DDBJ whole genome shotgun (WGS) entry which is preliminary data.</text>
</comment>
<evidence type="ECO:0000256" key="2">
    <source>
        <dbReference type="PROSITE-ProRule" id="PRU01005"/>
    </source>
</evidence>
<feature type="compositionally biased region" description="Polar residues" evidence="3">
    <location>
        <begin position="411"/>
        <end position="432"/>
    </location>
</feature>
<dbReference type="EMBL" id="LSMT01000061">
    <property type="protein sequence ID" value="PFX29741.1"/>
    <property type="molecule type" value="Genomic_DNA"/>
</dbReference>